<dbReference type="RefSeq" id="WP_200163304.1">
    <property type="nucleotide sequence ID" value="NZ_BMXG01000023.1"/>
</dbReference>
<protein>
    <recommendedName>
        <fullName evidence="1">PPi-type phosphoenolpyruvate carboxykinase lobe 2 domain-containing protein</fullName>
    </recommendedName>
</protein>
<dbReference type="InterPro" id="IPR058710">
    <property type="entry name" value="PEPCK_lobe_2"/>
</dbReference>
<comment type="caution">
    <text evidence="2">The sequence shown here is derived from an EMBL/GenBank/DDBJ whole genome shotgun (WGS) entry which is preliminary data.</text>
</comment>
<dbReference type="Proteomes" id="UP000642829">
    <property type="component" value="Unassembled WGS sequence"/>
</dbReference>
<name>A0A8J3DDK0_9BACT</name>
<feature type="domain" description="PPi-type phosphoenolpyruvate carboxykinase lobe 2" evidence="1">
    <location>
        <begin position="515"/>
        <end position="623"/>
    </location>
</feature>
<reference evidence="2" key="1">
    <citation type="journal article" date="2014" name="Int. J. Syst. Evol. Microbiol.">
        <title>Complete genome sequence of Corynebacterium casei LMG S-19264T (=DSM 44701T), isolated from a smear-ripened cheese.</title>
        <authorList>
            <consortium name="US DOE Joint Genome Institute (JGI-PGF)"/>
            <person name="Walter F."/>
            <person name="Albersmeier A."/>
            <person name="Kalinowski J."/>
            <person name="Ruckert C."/>
        </authorList>
    </citation>
    <scope>NUCLEOTIDE SEQUENCE</scope>
    <source>
        <strain evidence="2">KCTC 12870</strain>
    </source>
</reference>
<evidence type="ECO:0000313" key="3">
    <source>
        <dbReference type="Proteomes" id="UP000642829"/>
    </source>
</evidence>
<proteinExistence type="predicted"/>
<gene>
    <name evidence="2" type="ORF">GCM10007047_29700</name>
</gene>
<keyword evidence="3" id="KW-1185">Reference proteome</keyword>
<organism evidence="2 3">
    <name type="scientific">Cerasicoccus arenae</name>
    <dbReference type="NCBI Taxonomy" id="424488"/>
    <lineage>
        <taxon>Bacteria</taxon>
        <taxon>Pseudomonadati</taxon>
        <taxon>Verrucomicrobiota</taxon>
        <taxon>Opitutia</taxon>
        <taxon>Puniceicoccales</taxon>
        <taxon>Cerasicoccaceae</taxon>
        <taxon>Cerasicoccus</taxon>
    </lineage>
</organism>
<evidence type="ECO:0000313" key="2">
    <source>
        <dbReference type="EMBL" id="GHC10414.1"/>
    </source>
</evidence>
<dbReference type="AlphaFoldDB" id="A0A8J3DDK0"/>
<dbReference type="EMBL" id="BMXG01000023">
    <property type="protein sequence ID" value="GHC10414.1"/>
    <property type="molecule type" value="Genomic_DNA"/>
</dbReference>
<accession>A0A8J3DDK0</accession>
<sequence>MNLETAIGLMPNDERRAVSRDPFLIEYANLKLAGLKQPIVGEEANYPFMRLAKGLLAQYQEQTRLLAGHLSPVDQRAQNFIDKYLADLPETEPRPRLPHSTLCLDRHGLARVLCMPPDKDEFSSDIIKSYRVHNGVLHNPKNDRRTTKGVFHVAEGGLPIPADKLSVPKLTFARMLTEALNPPSELKQLPFTSELPKPAEVWASLLMRPVVCPGVEGIISEKRYEVRFFAPGNLVSNLDFVESIFGNAGDPFLPENDAAVDVRHWTGHTGCVILAPHLITKTKKELGLPHIDEATELQKRQGMCWSKDDELYNGGSAFKLTARDASGVIVTIIADNYFGYCKKEVKTQISFAANLYGLAEEEHAGGAIAFPSYDLGEEFRLAKYIPELDHSFEQAMQLLGDRAVRQPEGFAIDKEYPDIHYVPEDTEISLAEQTVCWGKSDGRVCMRLRPHITYVMPSGYKIEMLRPATEGRRWRLVGTTAEGTFCHKPCTVSGGGKSEISKSISDAIIYAPVIVADFEADFARVGEIIAKEYGMRFKDDSKNRPNGRKVLSNERTLGSVIKLLTPAPEYTDEYNAWLRDIPFYIKEFVFILKRFYKEDWEGDWRSRFSVDSVNGSSGNWLKYKEMRLVTQYLRIGYNEDGSWRIFGLRKDFNPAAKLQTEDDISAAVVMPTDVIPNLNQRYSNPSVKFIENCEFRLFQRPDDAIHRGYDKRTELDMSKAGNFFSNYEPLSREFITDLTEDAIRFEQYTEPMQEAIKACLADERSQYMVINSNPRIVDGAPTKNPRYLQDRDDLVDPRNFYLGEVGVRLFRRIGEEQGVPMPVNAVLPGRRNNPPQDGVRSLAVFNPIHYLPLPEFFMEIISSMTGKSPSTTGAGSEGALTKGPFNALPPIVDLNNALVSFVLTGYQPFITAAGYVGPKNRVDHDISLLVPEVWSRMKPRERDPEALISDGMLEAVPDVEFNGKTVRSSVLGYRITARFVRHYFGRVFGNPAAVLTDEMLKPELQGLDLYADGMDNILATHERVSALYFEDGSIDGACPPLKALLHIMRDGEYEGKTLADPEIRDLFSRKAMMESDWYQARLACRQQVEVNLWERHNAYLKAEIEKHAGEDQGAQQLDLHASLEHARETLAIYRSPGRINQLRGTLGTEPYLYR</sequence>
<evidence type="ECO:0000259" key="1">
    <source>
        <dbReference type="Pfam" id="PF26300"/>
    </source>
</evidence>
<reference evidence="2" key="2">
    <citation type="submission" date="2020-09" db="EMBL/GenBank/DDBJ databases">
        <authorList>
            <person name="Sun Q."/>
            <person name="Kim S."/>
        </authorList>
    </citation>
    <scope>NUCLEOTIDE SEQUENCE</scope>
    <source>
        <strain evidence="2">KCTC 12870</strain>
    </source>
</reference>
<dbReference type="Pfam" id="PF26300">
    <property type="entry name" value="PEPCK_PPi_lobe_2"/>
    <property type="match status" value="1"/>
</dbReference>